<dbReference type="EMBL" id="KZ988158">
    <property type="protein sequence ID" value="RKP12935.1"/>
    <property type="molecule type" value="Genomic_DNA"/>
</dbReference>
<keyword evidence="5" id="KW-1185">Reference proteome</keyword>
<name>A0A4P9Y295_9FUNG</name>
<dbReference type="InterPro" id="IPR033338">
    <property type="entry name" value="Spc105/Spc7"/>
</dbReference>
<feature type="domain" description="Spc7 kinetochore protein" evidence="3">
    <location>
        <begin position="2"/>
        <end position="265"/>
    </location>
</feature>
<feature type="region of interest" description="Disordered" evidence="2">
    <location>
        <begin position="266"/>
        <end position="285"/>
    </location>
</feature>
<accession>A0A4P9Y295</accession>
<feature type="coiled-coil region" evidence="1">
    <location>
        <begin position="113"/>
        <end position="210"/>
    </location>
</feature>
<evidence type="ECO:0000313" key="4">
    <source>
        <dbReference type="EMBL" id="RKP12935.1"/>
    </source>
</evidence>
<sequence>MFPPPPSSSSFLDHDYTDLELIRTVILDSPMLEFVKFACTDLRNIMEKFKANATALASSIDAANPLLVQEYLEGGMEERLEIQQQIQRERKHCRLTALDRWYRWVDGVRPVILVTYRENYEKLSEEYQRTKKYNSLLDRALPSVRATHQQLRAKLDRIKQRMERYSSQLKIFQLELDNHKKEKSRLTGELEEVETQKQSVVKRIEDANATCKESHARSLTDLQEIREEYQLQETMTPWEMKRLTDDAGQVDLVMNADRKVFVQLKRTKSQKSEQEGQDGGVEWSIRWGGSLEHGGAREEDAGKDEDENADKCNKDGQPKGRSHPDLTLPMSPGHGLATNLYGIRRALLMVMHEWRGRSLLMDDLVRLSSLYRVRVQQSKGDGTGVRVEVEVVDVRKKSIYSIFFHLPSSHLNRYPGHPLHWTIRPRKGEKLSSDFEDKVVRAMEIPGDQEGKVVYGRMIEMVKALERI</sequence>
<dbReference type="PANTHER" id="PTHR28260">
    <property type="entry name" value="SPINDLE POLE BODY COMPONENT SPC105"/>
    <property type="match status" value="1"/>
</dbReference>
<dbReference type="PANTHER" id="PTHR28260:SF1">
    <property type="entry name" value="SPINDLE POLE BODY COMPONENT SPC105"/>
    <property type="match status" value="1"/>
</dbReference>
<dbReference type="Pfam" id="PF08317">
    <property type="entry name" value="Spc7"/>
    <property type="match status" value="1"/>
</dbReference>
<dbReference type="Proteomes" id="UP000267251">
    <property type="component" value="Unassembled WGS sequence"/>
</dbReference>
<protein>
    <submittedName>
        <fullName evidence="4">Spc7 kinetochore protein-domain-containing protein</fullName>
    </submittedName>
</protein>
<dbReference type="Pfam" id="PF18210">
    <property type="entry name" value="Knl1_RWD_C"/>
    <property type="match status" value="1"/>
</dbReference>
<dbReference type="GO" id="GO:0034501">
    <property type="term" value="P:protein localization to kinetochore"/>
    <property type="evidence" value="ECO:0007669"/>
    <property type="project" value="TreeGrafter"/>
</dbReference>
<evidence type="ECO:0000256" key="2">
    <source>
        <dbReference type="SAM" id="MobiDB-lite"/>
    </source>
</evidence>
<reference evidence="5" key="1">
    <citation type="journal article" date="2018" name="Nat. Microbiol.">
        <title>Leveraging single-cell genomics to expand the fungal tree of life.</title>
        <authorList>
            <person name="Ahrendt S.R."/>
            <person name="Quandt C.A."/>
            <person name="Ciobanu D."/>
            <person name="Clum A."/>
            <person name="Salamov A."/>
            <person name="Andreopoulos B."/>
            <person name="Cheng J.F."/>
            <person name="Woyke T."/>
            <person name="Pelin A."/>
            <person name="Henrissat B."/>
            <person name="Reynolds N.K."/>
            <person name="Benny G.L."/>
            <person name="Smith M.E."/>
            <person name="James T.Y."/>
            <person name="Grigoriev I.V."/>
        </authorList>
    </citation>
    <scope>NUCLEOTIDE SEQUENCE [LARGE SCALE GENOMIC DNA]</scope>
</reference>
<evidence type="ECO:0000256" key="1">
    <source>
        <dbReference type="SAM" id="Coils"/>
    </source>
</evidence>
<dbReference type="OrthoDB" id="5592879at2759"/>
<feature type="compositionally biased region" description="Basic and acidic residues" evidence="2">
    <location>
        <begin position="309"/>
        <end position="324"/>
    </location>
</feature>
<gene>
    <name evidence="4" type="ORF">BJ684DRAFT_20550</name>
</gene>
<keyword evidence="1" id="KW-0175">Coiled coil</keyword>
<dbReference type="GO" id="GO:1990758">
    <property type="term" value="P:mitotic sister chromatid biorientation"/>
    <property type="evidence" value="ECO:0007669"/>
    <property type="project" value="TreeGrafter"/>
</dbReference>
<evidence type="ECO:0000313" key="5">
    <source>
        <dbReference type="Proteomes" id="UP000267251"/>
    </source>
</evidence>
<dbReference type="GO" id="GO:0000776">
    <property type="term" value="C:kinetochore"/>
    <property type="evidence" value="ECO:0007669"/>
    <property type="project" value="TreeGrafter"/>
</dbReference>
<dbReference type="SMART" id="SM00787">
    <property type="entry name" value="Spc7"/>
    <property type="match status" value="1"/>
</dbReference>
<dbReference type="AlphaFoldDB" id="A0A4P9Y295"/>
<proteinExistence type="predicted"/>
<dbReference type="InterPro" id="IPR040850">
    <property type="entry name" value="Knl1_RWD_C"/>
</dbReference>
<dbReference type="GO" id="GO:0007094">
    <property type="term" value="P:mitotic spindle assembly checkpoint signaling"/>
    <property type="evidence" value="ECO:0007669"/>
    <property type="project" value="TreeGrafter"/>
</dbReference>
<dbReference type="InterPro" id="IPR013253">
    <property type="entry name" value="Spc7_domain"/>
</dbReference>
<feature type="region of interest" description="Disordered" evidence="2">
    <location>
        <begin position="292"/>
        <end position="331"/>
    </location>
</feature>
<evidence type="ECO:0000259" key="3">
    <source>
        <dbReference type="SMART" id="SM00787"/>
    </source>
</evidence>
<organism evidence="4 5">
    <name type="scientific">Piptocephalis cylindrospora</name>
    <dbReference type="NCBI Taxonomy" id="1907219"/>
    <lineage>
        <taxon>Eukaryota</taxon>
        <taxon>Fungi</taxon>
        <taxon>Fungi incertae sedis</taxon>
        <taxon>Zoopagomycota</taxon>
        <taxon>Zoopagomycotina</taxon>
        <taxon>Zoopagomycetes</taxon>
        <taxon>Zoopagales</taxon>
        <taxon>Piptocephalidaceae</taxon>
        <taxon>Piptocephalis</taxon>
    </lineage>
</organism>